<feature type="region of interest" description="Disordered" evidence="1">
    <location>
        <begin position="1"/>
        <end position="25"/>
    </location>
</feature>
<comment type="caution">
    <text evidence="2">The sequence shown here is derived from an EMBL/GenBank/DDBJ whole genome shotgun (WGS) entry which is preliminary data.</text>
</comment>
<evidence type="ECO:0000313" key="3">
    <source>
        <dbReference type="Proteomes" id="UP000315522"/>
    </source>
</evidence>
<reference evidence="2 3" key="1">
    <citation type="submission" date="2018-05" db="EMBL/GenBank/DDBJ databases">
        <title>Genome sequencing and assembly of the regulated plant pathogen Lachnellula willkommii and related sister species for the development of diagnostic species identification markers.</title>
        <authorList>
            <person name="Giroux E."/>
            <person name="Bilodeau G."/>
        </authorList>
    </citation>
    <scope>NUCLEOTIDE SEQUENCE [LARGE SCALE GENOMIC DNA]</scope>
    <source>
        <strain evidence="2 3">CBS 172.35</strain>
    </source>
</reference>
<dbReference type="EMBL" id="QGML01000117">
    <property type="protein sequence ID" value="TVY93538.1"/>
    <property type="molecule type" value="Genomic_DNA"/>
</dbReference>
<keyword evidence="3" id="KW-1185">Reference proteome</keyword>
<dbReference type="Proteomes" id="UP000315522">
    <property type="component" value="Unassembled WGS sequence"/>
</dbReference>
<dbReference type="AlphaFoldDB" id="A0A559MKQ2"/>
<name>A0A559MKQ2_9HELO</name>
<gene>
    <name evidence="2" type="ORF">LAWI1_G000404</name>
</gene>
<sequence>MSREAYQPPSQPQHPRATPLAAGLPATAPPSIISAATATARCRSRGVIPFGARSVDIVCFTRRGLREWCSLRLDDETLRQMTVMGKKSDILVGFGEQEQRLEGAIKN</sequence>
<evidence type="ECO:0000256" key="1">
    <source>
        <dbReference type="SAM" id="MobiDB-lite"/>
    </source>
</evidence>
<feature type="compositionally biased region" description="Low complexity" evidence="1">
    <location>
        <begin position="15"/>
        <end position="25"/>
    </location>
</feature>
<protein>
    <submittedName>
        <fullName evidence="2">Uncharacterized protein</fullName>
    </submittedName>
</protein>
<proteinExistence type="predicted"/>
<organism evidence="2 3">
    <name type="scientific">Lachnellula willkommii</name>
    <dbReference type="NCBI Taxonomy" id="215461"/>
    <lineage>
        <taxon>Eukaryota</taxon>
        <taxon>Fungi</taxon>
        <taxon>Dikarya</taxon>
        <taxon>Ascomycota</taxon>
        <taxon>Pezizomycotina</taxon>
        <taxon>Leotiomycetes</taxon>
        <taxon>Helotiales</taxon>
        <taxon>Lachnaceae</taxon>
        <taxon>Lachnellula</taxon>
    </lineage>
</organism>
<evidence type="ECO:0000313" key="2">
    <source>
        <dbReference type="EMBL" id="TVY93538.1"/>
    </source>
</evidence>
<accession>A0A559MKQ2</accession>